<organism evidence="2 4">
    <name type="scientific">Bacillus infantis</name>
    <dbReference type="NCBI Taxonomy" id="324767"/>
    <lineage>
        <taxon>Bacteria</taxon>
        <taxon>Bacillati</taxon>
        <taxon>Bacillota</taxon>
        <taxon>Bacilli</taxon>
        <taxon>Bacillales</taxon>
        <taxon>Bacillaceae</taxon>
        <taxon>Bacillus</taxon>
    </lineage>
</organism>
<name>A0A5D4SQ92_9BACI</name>
<accession>A0A5D4SQ92</accession>
<reference evidence="3 4" key="1">
    <citation type="submission" date="2019-08" db="EMBL/GenBank/DDBJ databases">
        <title>Bacillus genomes from the desert of Cuatro Cienegas, Coahuila.</title>
        <authorList>
            <person name="Olmedo-Alvarez G."/>
        </authorList>
    </citation>
    <scope>NUCLEOTIDE SEQUENCE [LARGE SCALE GENOMIC DNA]</scope>
    <source>
        <strain evidence="2 4">CH37_1T</strain>
        <strain evidence="1 3">CH446_14T</strain>
    </source>
</reference>
<evidence type="ECO:0000313" key="3">
    <source>
        <dbReference type="Proteomes" id="UP000322139"/>
    </source>
</evidence>
<proteinExistence type="predicted"/>
<sequence length="62" mass="6927">MNFDHALLGEKYFSLDAAQVDKSPDELVIADPEESGFYIISRESYEEGPQLAGYKILISEGE</sequence>
<dbReference type="Proteomes" id="UP000323732">
    <property type="component" value="Unassembled WGS sequence"/>
</dbReference>
<evidence type="ECO:0000313" key="2">
    <source>
        <dbReference type="EMBL" id="TYS64921.1"/>
    </source>
</evidence>
<dbReference type="Proteomes" id="UP000322139">
    <property type="component" value="Unassembled WGS sequence"/>
</dbReference>
<dbReference type="EMBL" id="VTER01000001">
    <property type="protein sequence ID" value="TYS52051.1"/>
    <property type="molecule type" value="Genomic_DNA"/>
</dbReference>
<dbReference type="GeneID" id="97349911"/>
<evidence type="ECO:0000313" key="4">
    <source>
        <dbReference type="Proteomes" id="UP000323732"/>
    </source>
</evidence>
<gene>
    <name evidence="2" type="ORF">FZD47_06065</name>
    <name evidence="1" type="ORF">FZD51_00965</name>
</gene>
<comment type="caution">
    <text evidence="2">The sequence shown here is derived from an EMBL/GenBank/DDBJ whole genome shotgun (WGS) entry which is preliminary data.</text>
</comment>
<dbReference type="AlphaFoldDB" id="A0A5D4SQ92"/>
<dbReference type="RefSeq" id="WP_009793387.1">
    <property type="nucleotide sequence ID" value="NZ_CP160000.1"/>
</dbReference>
<evidence type="ECO:0000313" key="1">
    <source>
        <dbReference type="EMBL" id="TYS52051.1"/>
    </source>
</evidence>
<protein>
    <submittedName>
        <fullName evidence="2">Uncharacterized protein</fullName>
    </submittedName>
</protein>
<dbReference type="EMBL" id="VTES01000002">
    <property type="protein sequence ID" value="TYS64921.1"/>
    <property type="molecule type" value="Genomic_DNA"/>
</dbReference>